<dbReference type="InterPro" id="IPR008928">
    <property type="entry name" value="6-hairpin_glycosidase_sf"/>
</dbReference>
<dbReference type="GO" id="GO:0005975">
    <property type="term" value="P:carbohydrate metabolic process"/>
    <property type="evidence" value="ECO:0007669"/>
    <property type="project" value="InterPro"/>
</dbReference>
<dbReference type="InterPro" id="IPR046255">
    <property type="entry name" value="DUF6288"/>
</dbReference>
<dbReference type="AlphaFoldDB" id="A0A2S7TZF0"/>
<dbReference type="RefSeq" id="WP_105041814.1">
    <property type="nucleotide sequence ID" value="NZ_MQWA01000001.1"/>
</dbReference>
<protein>
    <recommendedName>
        <fullName evidence="3">PDZ domain-containing protein</fullName>
    </recommendedName>
</protein>
<dbReference type="EMBL" id="MQWA01000001">
    <property type="protein sequence ID" value="PQJ27333.1"/>
    <property type="molecule type" value="Genomic_DNA"/>
</dbReference>
<sequence>MNNNHTRTLIHIFIIALAVFGGSTLNARFYHAEHSLGPTGLYGITSATNIKIVKVEDKSPGVGKIKAGDVIVGAGGKQFEKDTRTELADAIDAAETDAGKGHLKLMLDGGKSVTLQLKVLGSYSATAPYRCAKTDAIITQTADYIVKSKKYGRGGMNIGLLGLLATGEDKYIEVVKKVIHSAAWAKPNVKFDLTKNNKVWYLAYTTILLSEYYLLTGDKYVLPAIEANAIAAAKGRDGGGMWGHTTAGTEQNDNKGTLHGRLPGYAQMNCTSTPMYLGLILADKSGVRDPEIQAAIKQLHTFYSSFVGRGALPYGVHNPFSKAYDDNGKGASLALAFAAGGDKKGTAFFSRMAVAANKGLERGHTGHFFNQLWTGLGANMSGPEASVAFFKETRWLQTLNRRWDGNFTYDCCSYKNGIYTYRGMSDAGAHLVNYCLGRAKLHITGKGADKSIWLKGKAVDDTIALASLDISGMSNKELFAAFGHEMPQVRGGALWTLRSKNHSYLPQINKMIKNGTPEERRSAVGYFGYKCPPEIVKQASKDLADVMNNKDEDFYLRASAASALAMSGISAYPYYQDMLKMIADDQPKDKLGHLDEAVGRGLSFLCADPFKAGLVKDKKLFYTAARKLIDHPRQSGRGSGLTMIEHMPIEDFHYVGDKIKYIVTDLDRNYHSYHGQGPRTGAITVLANLKIEGGIKHAFAAFDQEGGKYGFKIRMLMAVLPKYGGSAKHALPRLEKMNITTGRFAKQWGAMIKTIETGDASKMVSFDEAMKAR</sequence>
<keyword evidence="2" id="KW-1185">Reference proteome</keyword>
<dbReference type="OrthoDB" id="182428at2"/>
<organism evidence="1 2">
    <name type="scientific">Rubritalea profundi</name>
    <dbReference type="NCBI Taxonomy" id="1658618"/>
    <lineage>
        <taxon>Bacteria</taxon>
        <taxon>Pseudomonadati</taxon>
        <taxon>Verrucomicrobiota</taxon>
        <taxon>Verrucomicrobiia</taxon>
        <taxon>Verrucomicrobiales</taxon>
        <taxon>Rubritaleaceae</taxon>
        <taxon>Rubritalea</taxon>
    </lineage>
</organism>
<evidence type="ECO:0000313" key="2">
    <source>
        <dbReference type="Proteomes" id="UP000239907"/>
    </source>
</evidence>
<reference evidence="1 2" key="1">
    <citation type="submission" date="2016-12" db="EMBL/GenBank/DDBJ databases">
        <title>Study of bacterial adaptation to deep sea.</title>
        <authorList>
            <person name="Song J."/>
            <person name="Yoshizawa S."/>
            <person name="Kogure K."/>
        </authorList>
    </citation>
    <scope>NUCLEOTIDE SEQUENCE [LARGE SCALE GENOMIC DNA]</scope>
    <source>
        <strain evidence="1 2">SAORIC-165</strain>
    </source>
</reference>
<comment type="caution">
    <text evidence="1">The sequence shown here is derived from an EMBL/GenBank/DDBJ whole genome shotgun (WGS) entry which is preliminary data.</text>
</comment>
<evidence type="ECO:0000313" key="1">
    <source>
        <dbReference type="EMBL" id="PQJ27333.1"/>
    </source>
</evidence>
<dbReference type="SUPFAM" id="SSF48208">
    <property type="entry name" value="Six-hairpin glycosidases"/>
    <property type="match status" value="1"/>
</dbReference>
<dbReference type="SUPFAM" id="SSF48371">
    <property type="entry name" value="ARM repeat"/>
    <property type="match status" value="1"/>
</dbReference>
<dbReference type="Pfam" id="PF19805">
    <property type="entry name" value="DUF6288"/>
    <property type="match status" value="1"/>
</dbReference>
<evidence type="ECO:0008006" key="3">
    <source>
        <dbReference type="Google" id="ProtNLM"/>
    </source>
</evidence>
<proteinExistence type="predicted"/>
<name>A0A2S7TZF0_9BACT</name>
<dbReference type="Proteomes" id="UP000239907">
    <property type="component" value="Unassembled WGS sequence"/>
</dbReference>
<gene>
    <name evidence="1" type="ORF">BSZ32_01705</name>
</gene>
<accession>A0A2S7TZF0</accession>
<dbReference type="InterPro" id="IPR016024">
    <property type="entry name" value="ARM-type_fold"/>
</dbReference>